<evidence type="ECO:0000313" key="3">
    <source>
        <dbReference type="Proteomes" id="UP000002221"/>
    </source>
</evidence>
<accession>D0MKB1</accession>
<dbReference type="EMBL" id="CP001807">
    <property type="protein sequence ID" value="ACY48823.1"/>
    <property type="molecule type" value="Genomic_DNA"/>
</dbReference>
<feature type="compositionally biased region" description="Low complexity" evidence="1">
    <location>
        <begin position="384"/>
        <end position="399"/>
    </location>
</feature>
<dbReference type="KEGG" id="rmr:Rmar_1940"/>
<evidence type="ECO:0000256" key="1">
    <source>
        <dbReference type="SAM" id="MobiDB-lite"/>
    </source>
</evidence>
<dbReference type="AlphaFoldDB" id="D0MKB1"/>
<dbReference type="STRING" id="518766.Rmar_1940"/>
<dbReference type="RefSeq" id="WP_012844434.1">
    <property type="nucleotide sequence ID" value="NC_013501.1"/>
</dbReference>
<keyword evidence="3" id="KW-1185">Reference proteome</keyword>
<evidence type="ECO:0000313" key="2">
    <source>
        <dbReference type="EMBL" id="ACY48823.1"/>
    </source>
</evidence>
<dbReference type="HOGENOM" id="CLU_357100_0_0_10"/>
<organism evidence="2 3">
    <name type="scientific">Rhodothermus marinus (strain ATCC 43812 / DSM 4252 / R-10)</name>
    <name type="common">Rhodothermus obamensis</name>
    <dbReference type="NCBI Taxonomy" id="518766"/>
    <lineage>
        <taxon>Bacteria</taxon>
        <taxon>Pseudomonadati</taxon>
        <taxon>Rhodothermota</taxon>
        <taxon>Rhodothermia</taxon>
        <taxon>Rhodothermales</taxon>
        <taxon>Rhodothermaceae</taxon>
        <taxon>Rhodothermus</taxon>
    </lineage>
</organism>
<reference evidence="2 3" key="1">
    <citation type="journal article" date="2009" name="Stand. Genomic Sci.">
        <title>Complete genome sequence of Rhodothermus marinus type strain (R-10).</title>
        <authorList>
            <person name="Nolan M."/>
            <person name="Tindall B.J."/>
            <person name="Pomrenke H."/>
            <person name="Lapidus A."/>
            <person name="Copeland A."/>
            <person name="Glavina Del Rio T."/>
            <person name="Lucas S."/>
            <person name="Chen F."/>
            <person name="Tice H."/>
            <person name="Cheng J.F."/>
            <person name="Saunders E."/>
            <person name="Han C."/>
            <person name="Bruce D."/>
            <person name="Goodwin L."/>
            <person name="Chain P."/>
            <person name="Pitluck S."/>
            <person name="Ovchinikova G."/>
            <person name="Pati A."/>
            <person name="Ivanova N."/>
            <person name="Mavromatis K."/>
            <person name="Chen A."/>
            <person name="Palaniappan K."/>
            <person name="Land M."/>
            <person name="Hauser L."/>
            <person name="Chang Y.J."/>
            <person name="Jeffries C.D."/>
            <person name="Brettin T."/>
            <person name="Goker M."/>
            <person name="Bristow J."/>
            <person name="Eisen J.A."/>
            <person name="Markowitz V."/>
            <person name="Hugenholtz P."/>
            <person name="Kyrpides N.C."/>
            <person name="Klenk H.P."/>
            <person name="Detter J.C."/>
        </authorList>
    </citation>
    <scope>NUCLEOTIDE SEQUENCE [LARGE SCALE GENOMIC DNA]</scope>
    <source>
        <strain evidence="3">ATCC 43812 / DSM 4252 / R-10</strain>
    </source>
</reference>
<dbReference type="OrthoDB" id="1521695at2"/>
<protein>
    <submittedName>
        <fullName evidence="2">Uncharacterized protein</fullName>
    </submittedName>
</protein>
<dbReference type="Proteomes" id="UP000002221">
    <property type="component" value="Chromosome"/>
</dbReference>
<feature type="region of interest" description="Disordered" evidence="1">
    <location>
        <begin position="380"/>
        <end position="409"/>
    </location>
</feature>
<name>D0MKB1_RHOM4</name>
<gene>
    <name evidence="2" type="ordered locus">Rmar_1940</name>
</gene>
<sequence>MKTGSRYVLRWVGLLLFVVSAQAQVQLQVQFPLGSNLSPYLSEWERNEAQIRILVINPTPEPLEGLTLGGQLTREGGQVLARIRDQHPSLPRFDLPAGGAVSLSWREAVALDAIDYDEAEAERVATSGALPEGGYELCLWVVSADGQRLGETIPCPHFAVVLPDPPVLLEPVGGTVVNVMQRPPVFRWTPATPQFAASAYRLVIKPRFEGQTPEQAMSENPLLFTTEVAATSYPYLPTDPDLLTYPDAVDLVWRVQHVVNGQPMGRNDGWSTIESFRPVGAEEPDTSNAAASVQFAGMLHFRVNLLDLYRGTLELRGQLPGGTPSTQEVKGERAVIYEVKMVPGSDGRPQIQIQSRRFSTTSNGIKARHDVAMNAIRNMRARQTNDTGNNTSSEGSGNESEARSASPFRESDIYAIIESESRTANPGTPPTLHLVLFEFRLPDTLSRDEFMELIEGLQKDFERVGPPRPQEGDNMIRLQARSVSSVIGQSHSLLEIDFDATGRVHGGSHSLLEIDFDATGRQGGDPPGVPFPCPGLPIPPGSPGPTSPTDCIPALPYRIEAGNRLVRDAGLTDLFAPEQSSARMDNEASSIFGIAEGEYNERKMWDRILPPEPPTVDPGMPSETQRTSRPVLSLLVFGDAGAGWFRTTGEIKDNLGKGRGVRTIGFMVEGTFQPSRIWLPFPTTIQMNLQPESRTGGDGSSIFGIAEGEYNERRMWFRLAPPKPPTTDPGQPSGTQRMDNEASSIFGIAEGEYNERKMWDRRAPVPPVWGFVSKDALYLAIVVQE</sequence>
<dbReference type="eggNOG" id="COG0419">
    <property type="taxonomic scope" value="Bacteria"/>
</dbReference>
<proteinExistence type="predicted"/>